<proteinExistence type="predicted"/>
<dbReference type="SUPFAM" id="SSF53756">
    <property type="entry name" value="UDP-Glycosyltransferase/glycogen phosphorylase"/>
    <property type="match status" value="1"/>
</dbReference>
<evidence type="ECO:0008006" key="2">
    <source>
        <dbReference type="Google" id="ProtNLM"/>
    </source>
</evidence>
<gene>
    <name evidence="1" type="ORF">S01H1_58110</name>
</gene>
<sequence>ELIRVIRKLTLKIEEGLKKILIENKIDLIIPNNIFSLGRSIPTTMAFVNVIKELGIRCIGHHHDFYWERDNFSQPTCNFIRKALEEYYPPKNDLISHVVINSIVQKELKAKRNLDSIMIPNVFDFSEKLWDADNYNKDFREKLGIKDNDILMLQATRVTNRKAIELAIDVVGEMKKEENRKILEEAKLYNGKGFKEASRIVLVLAGMIETTDDYVERLKIRAKESNIELLFVNNLVEHSRCTKNNNKTYSLWDTYV</sequence>
<dbReference type="AlphaFoldDB" id="X0VFF8"/>
<comment type="caution">
    <text evidence="1">The sequence shown here is derived from an EMBL/GenBank/DDBJ whole genome shotgun (WGS) entry which is preliminary data.</text>
</comment>
<reference evidence="1" key="1">
    <citation type="journal article" date="2014" name="Front. Microbiol.">
        <title>High frequency of phylogenetically diverse reductive dehalogenase-homologous genes in deep subseafloor sedimentary metagenomes.</title>
        <authorList>
            <person name="Kawai M."/>
            <person name="Futagami T."/>
            <person name="Toyoda A."/>
            <person name="Takaki Y."/>
            <person name="Nishi S."/>
            <person name="Hori S."/>
            <person name="Arai W."/>
            <person name="Tsubouchi T."/>
            <person name="Morono Y."/>
            <person name="Uchiyama I."/>
            <person name="Ito T."/>
            <person name="Fujiyama A."/>
            <person name="Inagaki F."/>
            <person name="Takami H."/>
        </authorList>
    </citation>
    <scope>NUCLEOTIDE SEQUENCE</scope>
    <source>
        <strain evidence="1">Expedition CK06-06</strain>
    </source>
</reference>
<evidence type="ECO:0000313" key="1">
    <source>
        <dbReference type="EMBL" id="GAG16964.1"/>
    </source>
</evidence>
<organism evidence="1">
    <name type="scientific">marine sediment metagenome</name>
    <dbReference type="NCBI Taxonomy" id="412755"/>
    <lineage>
        <taxon>unclassified sequences</taxon>
        <taxon>metagenomes</taxon>
        <taxon>ecological metagenomes</taxon>
    </lineage>
</organism>
<dbReference type="Gene3D" id="3.40.50.2000">
    <property type="entry name" value="Glycogen Phosphorylase B"/>
    <property type="match status" value="2"/>
</dbReference>
<dbReference type="EMBL" id="BARS01037938">
    <property type="protein sequence ID" value="GAG16964.1"/>
    <property type="molecule type" value="Genomic_DNA"/>
</dbReference>
<name>X0VFF8_9ZZZZ</name>
<accession>X0VFF8</accession>
<protein>
    <recommendedName>
        <fullName evidence="2">Glycosyl transferase family 1 domain-containing protein</fullName>
    </recommendedName>
</protein>
<feature type="non-terminal residue" evidence="1">
    <location>
        <position position="1"/>
    </location>
</feature>
<feature type="non-terminal residue" evidence="1">
    <location>
        <position position="256"/>
    </location>
</feature>